<comment type="similarity">
    <text evidence="1 2">Belongs to the dTDP-4-dehydrorhamnose reductase family.</text>
</comment>
<keyword evidence="2 4" id="KW-0560">Oxidoreductase</keyword>
<dbReference type="InterPro" id="IPR036291">
    <property type="entry name" value="NAD(P)-bd_dom_sf"/>
</dbReference>
<dbReference type="EMBL" id="JBHTCO010000037">
    <property type="protein sequence ID" value="MFC7394681.1"/>
    <property type="molecule type" value="Genomic_DNA"/>
</dbReference>
<feature type="domain" description="RmlD-like substrate binding" evidence="3">
    <location>
        <begin position="4"/>
        <end position="281"/>
    </location>
</feature>
<evidence type="ECO:0000313" key="5">
    <source>
        <dbReference type="Proteomes" id="UP001596505"/>
    </source>
</evidence>
<keyword evidence="5" id="KW-1185">Reference proteome</keyword>
<evidence type="ECO:0000313" key="4">
    <source>
        <dbReference type="EMBL" id="MFC7394681.1"/>
    </source>
</evidence>
<evidence type="ECO:0000259" key="3">
    <source>
        <dbReference type="Pfam" id="PF04321"/>
    </source>
</evidence>
<keyword evidence="2" id="KW-0521">NADP</keyword>
<dbReference type="InterPro" id="IPR005913">
    <property type="entry name" value="dTDP_dehydrorham_reduct"/>
</dbReference>
<evidence type="ECO:0000256" key="1">
    <source>
        <dbReference type="ARBA" id="ARBA00010944"/>
    </source>
</evidence>
<dbReference type="Gene3D" id="3.40.50.720">
    <property type="entry name" value="NAD(P)-binding Rossmann-like Domain"/>
    <property type="match status" value="1"/>
</dbReference>
<dbReference type="GO" id="GO:0008831">
    <property type="term" value="F:dTDP-4-dehydrorhamnose reductase activity"/>
    <property type="evidence" value="ECO:0007669"/>
    <property type="project" value="UniProtKB-EC"/>
</dbReference>
<proteinExistence type="inferred from homology"/>
<dbReference type="PANTHER" id="PTHR10491">
    <property type="entry name" value="DTDP-4-DEHYDRORHAMNOSE REDUCTASE"/>
    <property type="match status" value="1"/>
</dbReference>
<dbReference type="NCBIfam" id="TIGR01214">
    <property type="entry name" value="rmlD"/>
    <property type="match status" value="1"/>
</dbReference>
<comment type="caution">
    <text evidence="4">The sequence shown here is derived from an EMBL/GenBank/DDBJ whole genome shotgun (WGS) entry which is preliminary data.</text>
</comment>
<dbReference type="InterPro" id="IPR029903">
    <property type="entry name" value="RmlD-like-bd"/>
</dbReference>
<dbReference type="CDD" id="cd05254">
    <property type="entry name" value="dTDP_HR_like_SDR_e"/>
    <property type="match status" value="1"/>
</dbReference>
<protein>
    <recommendedName>
        <fullName evidence="2">dTDP-4-dehydrorhamnose reductase</fullName>
        <ecNumber evidence="2">1.1.1.133</ecNumber>
    </recommendedName>
</protein>
<dbReference type="EC" id="1.1.1.133" evidence="2"/>
<dbReference type="Pfam" id="PF04321">
    <property type="entry name" value="RmlD_sub_bind"/>
    <property type="match status" value="1"/>
</dbReference>
<name>A0ABW2Q5D5_9BACL</name>
<comment type="function">
    <text evidence="2">Catalyzes the reduction of dTDP-6-deoxy-L-lyxo-4-hexulose to yield dTDP-L-rhamnose.</text>
</comment>
<dbReference type="Proteomes" id="UP001596505">
    <property type="component" value="Unassembled WGS sequence"/>
</dbReference>
<dbReference type="RefSeq" id="WP_380968379.1">
    <property type="nucleotide sequence ID" value="NZ_JBHTCO010000037.1"/>
</dbReference>
<accession>A0ABW2Q5D5</accession>
<dbReference type="SUPFAM" id="SSF51735">
    <property type="entry name" value="NAD(P)-binding Rossmann-fold domains"/>
    <property type="match status" value="1"/>
</dbReference>
<reference evidence="5" key="1">
    <citation type="journal article" date="2019" name="Int. J. Syst. Evol. Microbiol.">
        <title>The Global Catalogue of Microorganisms (GCM) 10K type strain sequencing project: providing services to taxonomists for standard genome sequencing and annotation.</title>
        <authorList>
            <consortium name="The Broad Institute Genomics Platform"/>
            <consortium name="The Broad Institute Genome Sequencing Center for Infectious Disease"/>
            <person name="Wu L."/>
            <person name="Ma J."/>
        </authorList>
    </citation>
    <scope>NUCLEOTIDE SEQUENCE [LARGE SCALE GENOMIC DNA]</scope>
    <source>
        <strain evidence="5">CGMCC 1.16305</strain>
    </source>
</reference>
<organism evidence="4 5">
    <name type="scientific">Scopulibacillus cellulosilyticus</name>
    <dbReference type="NCBI Taxonomy" id="2665665"/>
    <lineage>
        <taxon>Bacteria</taxon>
        <taxon>Bacillati</taxon>
        <taxon>Bacillota</taxon>
        <taxon>Bacilli</taxon>
        <taxon>Bacillales</taxon>
        <taxon>Sporolactobacillaceae</taxon>
        <taxon>Scopulibacillus</taxon>
    </lineage>
</organism>
<dbReference type="Gene3D" id="3.90.25.10">
    <property type="entry name" value="UDP-galactose 4-epimerase, domain 1"/>
    <property type="match status" value="1"/>
</dbReference>
<dbReference type="PANTHER" id="PTHR10491:SF4">
    <property type="entry name" value="METHIONINE ADENOSYLTRANSFERASE 2 SUBUNIT BETA"/>
    <property type="match status" value="1"/>
</dbReference>
<gene>
    <name evidence="4" type="primary">rfbD</name>
    <name evidence="4" type="ORF">ACFQRG_17295</name>
</gene>
<comment type="pathway">
    <text evidence="2">Carbohydrate biosynthesis; dTDP-L-rhamnose biosynthesis.</text>
</comment>
<sequence length="286" mass="32226">MKAKILITGANGQLGQDLSYILKNRDFTVYPCDHTSLDITNQAQTASILNDIKPGIVIHAAAYTNVDQAESNLDQVFAVNAYGTRNVAVASERINAKLIFISTDYVFNGLKKEPYHEFDSPNPLSVYGQSKLAGETFVREFHSKFFIVRTSWLFGKYGSNFVKTMLNLGKEEKVINVVNDQLGSPTYTVDLANRISEIIETEKYGTYHISNTGSCSWYEFAKAIFKESGMDVKMHPVSTTSFPRPAPRPKNSVFEHRSLRLNGFHKMRHWRAALKDFLSELNGHPT</sequence>
<evidence type="ECO:0000256" key="2">
    <source>
        <dbReference type="RuleBase" id="RU364082"/>
    </source>
</evidence>